<evidence type="ECO:0000313" key="6">
    <source>
        <dbReference type="Proteomes" id="UP000789405"/>
    </source>
</evidence>
<dbReference type="SMART" id="SM00360">
    <property type="entry name" value="RRM"/>
    <property type="match status" value="2"/>
</dbReference>
<evidence type="ECO:0000313" key="5">
    <source>
        <dbReference type="EMBL" id="CAG8545785.1"/>
    </source>
</evidence>
<dbReference type="EMBL" id="CAJVPY010002021">
    <property type="protein sequence ID" value="CAG8545785.1"/>
    <property type="molecule type" value="Genomic_DNA"/>
</dbReference>
<keyword evidence="6" id="KW-1185">Reference proteome</keyword>
<dbReference type="Pfam" id="PF04059">
    <property type="entry name" value="RRM_2"/>
    <property type="match status" value="1"/>
</dbReference>
<dbReference type="InterPro" id="IPR000504">
    <property type="entry name" value="RRM_dom"/>
</dbReference>
<dbReference type="PROSITE" id="PS50102">
    <property type="entry name" value="RRM"/>
    <property type="match status" value="1"/>
</dbReference>
<evidence type="ECO:0000256" key="1">
    <source>
        <dbReference type="ARBA" id="ARBA00022884"/>
    </source>
</evidence>
<feature type="compositionally biased region" description="Polar residues" evidence="3">
    <location>
        <begin position="415"/>
        <end position="425"/>
    </location>
</feature>
<organism evidence="5 6">
    <name type="scientific">Dentiscutata erythropus</name>
    <dbReference type="NCBI Taxonomy" id="1348616"/>
    <lineage>
        <taxon>Eukaryota</taxon>
        <taxon>Fungi</taxon>
        <taxon>Fungi incertae sedis</taxon>
        <taxon>Mucoromycota</taxon>
        <taxon>Glomeromycotina</taxon>
        <taxon>Glomeromycetes</taxon>
        <taxon>Diversisporales</taxon>
        <taxon>Gigasporaceae</taxon>
        <taxon>Dentiscutata</taxon>
    </lineage>
</organism>
<dbReference type="SUPFAM" id="SSF54928">
    <property type="entry name" value="RNA-binding domain, RBD"/>
    <property type="match status" value="2"/>
</dbReference>
<evidence type="ECO:0000256" key="2">
    <source>
        <dbReference type="PROSITE-ProRule" id="PRU00176"/>
    </source>
</evidence>
<accession>A0A9N9FNL3</accession>
<protein>
    <submittedName>
        <fullName evidence="5">5525_t:CDS:1</fullName>
    </submittedName>
</protein>
<keyword evidence="1 2" id="KW-0694">RNA-binding</keyword>
<dbReference type="InterPro" id="IPR034862">
    <property type="entry name" value="Fungal_Mei2-like_RRM3"/>
</dbReference>
<reference evidence="5" key="1">
    <citation type="submission" date="2021-06" db="EMBL/GenBank/DDBJ databases">
        <authorList>
            <person name="Kallberg Y."/>
            <person name="Tangrot J."/>
            <person name="Rosling A."/>
        </authorList>
    </citation>
    <scope>NUCLEOTIDE SEQUENCE</scope>
    <source>
        <strain evidence="5">MA453B</strain>
    </source>
</reference>
<feature type="region of interest" description="Disordered" evidence="3">
    <location>
        <begin position="380"/>
        <end position="425"/>
    </location>
</feature>
<gene>
    <name evidence="5" type="ORF">DERYTH_LOCUS5026</name>
</gene>
<dbReference type="AlphaFoldDB" id="A0A9N9FNL3"/>
<dbReference type="GO" id="GO:0003723">
    <property type="term" value="F:RNA binding"/>
    <property type="evidence" value="ECO:0007669"/>
    <property type="project" value="UniProtKB-UniRule"/>
</dbReference>
<dbReference type="PANTHER" id="PTHR23189">
    <property type="entry name" value="RNA RECOGNITION MOTIF-CONTAINING"/>
    <property type="match status" value="1"/>
</dbReference>
<dbReference type="OrthoDB" id="417481at2759"/>
<comment type="caution">
    <text evidence="5">The sequence shown here is derived from an EMBL/GenBank/DDBJ whole genome shotgun (WGS) entry which is preliminary data.</text>
</comment>
<dbReference type="InterPro" id="IPR035979">
    <property type="entry name" value="RBD_domain_sf"/>
</dbReference>
<dbReference type="InterPro" id="IPR012677">
    <property type="entry name" value="Nucleotide-bd_a/b_plait_sf"/>
</dbReference>
<evidence type="ECO:0000259" key="4">
    <source>
        <dbReference type="PROSITE" id="PS50102"/>
    </source>
</evidence>
<dbReference type="Proteomes" id="UP000789405">
    <property type="component" value="Unassembled WGS sequence"/>
</dbReference>
<evidence type="ECO:0000256" key="3">
    <source>
        <dbReference type="SAM" id="MobiDB-lite"/>
    </source>
</evidence>
<sequence length="586" mass="66013">MEDIKSLTADLTNTNTSLLDFSVDQKRLSLPSPPSTPASRTNVLRDIANIINSETDFGTSGRKNRKLSFNNNMDVSKNISNMPNMSKDYNPRAVTFTQGCCSFNLTPPSTPSNIYDKESIARQIAKLYVGPHKEQTPVEETISISKSGQGLFCFPPAVSKSDTRSITPSPVVTNAGHKSTLNGSEMFGCTWGALPSRWLYVSNFPTDVNLWRHMRSIFEIYGDVQEILAGIGYAYVIYYDLRDAVKAHQFLRHQDAPHNQRRLEIQFSSKPCAELPKIQGNECDWINEGIIMVSWFGAQSIKSAILNRFDEVGTIRIARSFSAAQNLVLLIEYYDTRAARAAKESINGSIIEGAQIRVQYYDAGSQSWDAVAEDFKRHQKTGLAVPPPPRQFPVAPTDPENRSEDLAKFSPSPPENSTVISSGNRTIPEKNTLDLERIRNGLDNRTTFMIRNIPNKYTQRMLLDWLDETHCGQYDFVYLRIDFKNKCNVGYAFINFVDVNAVLSFAEARVGKKCFNSDKICELSYANVQGKNALIQKFRNSGVMSETPEYRPKLFHTAGPLRGYEMPFPRPDNVEKQIALRGMLRK</sequence>
<name>A0A9N9FNL3_9GLOM</name>
<dbReference type="InterPro" id="IPR007201">
    <property type="entry name" value="Mei2-like_Rrm_C"/>
</dbReference>
<proteinExistence type="predicted"/>
<dbReference type="Gene3D" id="3.30.70.330">
    <property type="match status" value="1"/>
</dbReference>
<dbReference type="CDD" id="cd12532">
    <property type="entry name" value="RRM3_MEI2_fungi"/>
    <property type="match status" value="1"/>
</dbReference>
<feature type="domain" description="RRM" evidence="4">
    <location>
        <begin position="197"/>
        <end position="270"/>
    </location>
</feature>